<protein>
    <submittedName>
        <fullName evidence="1">Uncharacterized protein</fullName>
    </submittedName>
</protein>
<comment type="caution">
    <text evidence="1">The sequence shown here is derived from an EMBL/GenBank/DDBJ whole genome shotgun (WGS) entry which is preliminary data.</text>
</comment>
<dbReference type="Proteomes" id="UP000636479">
    <property type="component" value="Unassembled WGS sequence"/>
</dbReference>
<keyword evidence="2" id="KW-1185">Reference proteome</keyword>
<gene>
    <name evidence="1" type="ORF">MIND_01302300</name>
</gene>
<dbReference type="EMBL" id="JACAZF010000014">
    <property type="protein sequence ID" value="KAF7290621.1"/>
    <property type="molecule type" value="Genomic_DNA"/>
</dbReference>
<sequence>MYKEPVYQQSFPVGHHFLRSKRATELGWTFFLFHFYDYPAISLTGGWNLDIHHGMTAKKFYRWMDIIIMARGDEHTFELRPIKVQLFDIARYGYDHAAGDPVPRHADIVLQSGVYGPFYPSDETESDKPEPYKGFVGTDCPRLLSYTQLFKKMDRHVNPETCASKENQTLMTEHIKNHVRTRDGGRCFFTGRTDLPTKLIWIIPPRLALSLFEGDRLEAYEQSNYEVADNVITIDEALVESFNRNAFSIDFQDNNHITIFGDLPDDFHAKISTLMLVAIPAYSEKFWHENFEWALKANFLGGDIGWEHPIPVRNNLRERLVRENGFKLPEWNIQGTLEHEVLEVYYLHKSMWKSKEPPNEG</sequence>
<dbReference type="RefSeq" id="XP_037213981.1">
    <property type="nucleotide sequence ID" value="XM_037369483.1"/>
</dbReference>
<organism evidence="1 2">
    <name type="scientific">Mycena indigotica</name>
    <dbReference type="NCBI Taxonomy" id="2126181"/>
    <lineage>
        <taxon>Eukaryota</taxon>
        <taxon>Fungi</taxon>
        <taxon>Dikarya</taxon>
        <taxon>Basidiomycota</taxon>
        <taxon>Agaricomycotina</taxon>
        <taxon>Agaricomycetes</taxon>
        <taxon>Agaricomycetidae</taxon>
        <taxon>Agaricales</taxon>
        <taxon>Marasmiineae</taxon>
        <taxon>Mycenaceae</taxon>
        <taxon>Mycena</taxon>
    </lineage>
</organism>
<name>A0A8H6S234_9AGAR</name>
<evidence type="ECO:0000313" key="1">
    <source>
        <dbReference type="EMBL" id="KAF7290621.1"/>
    </source>
</evidence>
<reference evidence="1" key="1">
    <citation type="submission" date="2020-05" db="EMBL/GenBank/DDBJ databases">
        <title>Mycena genomes resolve the evolution of fungal bioluminescence.</title>
        <authorList>
            <person name="Tsai I.J."/>
        </authorList>
    </citation>
    <scope>NUCLEOTIDE SEQUENCE</scope>
    <source>
        <strain evidence="1">171206Taipei</strain>
    </source>
</reference>
<evidence type="ECO:0000313" key="2">
    <source>
        <dbReference type="Proteomes" id="UP000636479"/>
    </source>
</evidence>
<accession>A0A8H6S234</accession>
<proteinExistence type="predicted"/>
<dbReference type="OrthoDB" id="3263651at2759"/>
<dbReference type="AlphaFoldDB" id="A0A8H6S234"/>
<dbReference type="GeneID" id="59351999"/>